<sequence>MDIEGFNDQCCKNCEDALESMNKWFYLDEQGIKRGPYNSFAILYYIYSSYFEDDSPFFLYDEENRMALNYNTLENYLETIIEDVKLNGSHVFSCSHIMEQLMKNEENLSDPDDSTSEIHGSISGYSSPPENKAHMFRSEAFEAGRIYTSGEIEPMEDIGLRRHSAPHTRLLSKESSEQGKPSIGQYNSSRSLSTQQSILRKRLENNFKEAEAHLSRINTRKISHVIEKNLNHGNSN</sequence>
<dbReference type="EMBL" id="CP001670">
    <property type="protein sequence ID" value="AFZ81557.1"/>
    <property type="molecule type" value="Genomic_DNA"/>
</dbReference>
<evidence type="ECO:0000256" key="1">
    <source>
        <dbReference type="SAM" id="MobiDB-lite"/>
    </source>
</evidence>
<reference evidence="3 4" key="1">
    <citation type="journal article" date="2012" name="BMC Genomics">
        <title>Comparative genomic analysis and phylogenetic position of Theileria equi.</title>
        <authorList>
            <person name="Kappmeyer L.S."/>
            <person name="Thiagarajan M."/>
            <person name="Herndon D.R."/>
            <person name="Ramsay J.D."/>
            <person name="Caler E."/>
            <person name="Djikeng A."/>
            <person name="Gillespie J.J."/>
            <person name="Lau A.O."/>
            <person name="Roalson E.H."/>
            <person name="Silva J.C."/>
            <person name="Silva M.G."/>
            <person name="Suarez C.E."/>
            <person name="Ueti M.W."/>
            <person name="Nene V.M."/>
            <person name="Mealey R.H."/>
            <person name="Knowles D.P."/>
            <person name="Brayton K.A."/>
        </authorList>
    </citation>
    <scope>NUCLEOTIDE SEQUENCE [LARGE SCALE GENOMIC DNA]</scope>
    <source>
        <strain evidence="3 4">WA</strain>
    </source>
</reference>
<dbReference type="RefSeq" id="XP_004831223.1">
    <property type="nucleotide sequence ID" value="XM_004831166.1"/>
</dbReference>
<dbReference type="PROSITE" id="PS50829">
    <property type="entry name" value="GYF"/>
    <property type="match status" value="1"/>
</dbReference>
<dbReference type="Gene3D" id="3.30.1490.40">
    <property type="match status" value="1"/>
</dbReference>
<protein>
    <recommendedName>
        <fullName evidence="2">GYF domain-containing protein</fullName>
    </recommendedName>
</protein>
<accession>L0B117</accession>
<organism evidence="3 4">
    <name type="scientific">Theileria equi strain WA</name>
    <dbReference type="NCBI Taxonomy" id="1537102"/>
    <lineage>
        <taxon>Eukaryota</taxon>
        <taxon>Sar</taxon>
        <taxon>Alveolata</taxon>
        <taxon>Apicomplexa</taxon>
        <taxon>Aconoidasida</taxon>
        <taxon>Piroplasmida</taxon>
        <taxon>Theileriidae</taxon>
        <taxon>Theileria</taxon>
    </lineage>
</organism>
<gene>
    <name evidence="3" type="ORF">BEWA_009710</name>
</gene>
<dbReference type="AlphaFoldDB" id="L0B117"/>
<evidence type="ECO:0000259" key="2">
    <source>
        <dbReference type="PROSITE" id="PS50829"/>
    </source>
</evidence>
<dbReference type="InterPro" id="IPR035445">
    <property type="entry name" value="GYF-like_dom_sf"/>
</dbReference>
<keyword evidence="4" id="KW-1185">Reference proteome</keyword>
<dbReference type="SUPFAM" id="SSF55277">
    <property type="entry name" value="GYF domain"/>
    <property type="match status" value="1"/>
</dbReference>
<dbReference type="Proteomes" id="UP000031512">
    <property type="component" value="Chromosome 3"/>
</dbReference>
<feature type="compositionally biased region" description="Polar residues" evidence="1">
    <location>
        <begin position="184"/>
        <end position="195"/>
    </location>
</feature>
<dbReference type="GeneID" id="15804696"/>
<dbReference type="KEGG" id="beq:BEWA_009710"/>
<dbReference type="eggNOG" id="ENOG502TNC5">
    <property type="taxonomic scope" value="Eukaryota"/>
</dbReference>
<dbReference type="InterPro" id="IPR003169">
    <property type="entry name" value="GYF"/>
</dbReference>
<evidence type="ECO:0000313" key="3">
    <source>
        <dbReference type="EMBL" id="AFZ81557.1"/>
    </source>
</evidence>
<feature type="domain" description="GYF" evidence="2">
    <location>
        <begin position="21"/>
        <end position="74"/>
    </location>
</feature>
<evidence type="ECO:0000313" key="4">
    <source>
        <dbReference type="Proteomes" id="UP000031512"/>
    </source>
</evidence>
<feature type="region of interest" description="Disordered" evidence="1">
    <location>
        <begin position="167"/>
        <end position="195"/>
    </location>
</feature>
<feature type="region of interest" description="Disordered" evidence="1">
    <location>
        <begin position="106"/>
        <end position="131"/>
    </location>
</feature>
<dbReference type="OrthoDB" id="360271at2759"/>
<proteinExistence type="predicted"/>
<dbReference type="VEuPathDB" id="PiroplasmaDB:BEWA_009710"/>
<name>L0B117_THEEQ</name>